<sequence>MKFVQDLFPTTSLSLIFSFLVAKLVAMAVAGRESKAEFGEGGDVDGGGVGVEEVSFEERRLKHQTFVMYFFPYPYH</sequence>
<evidence type="ECO:0000313" key="3">
    <source>
        <dbReference type="Proteomes" id="UP000315295"/>
    </source>
</evidence>
<evidence type="ECO:0000256" key="1">
    <source>
        <dbReference type="SAM" id="Phobius"/>
    </source>
</evidence>
<accession>A0A540NS94</accession>
<gene>
    <name evidence="2" type="ORF">C1H46_000496</name>
</gene>
<feature type="transmembrane region" description="Helical" evidence="1">
    <location>
        <begin position="12"/>
        <end position="30"/>
    </location>
</feature>
<comment type="caution">
    <text evidence="2">The sequence shown here is derived from an EMBL/GenBank/DDBJ whole genome shotgun (WGS) entry which is preliminary data.</text>
</comment>
<keyword evidence="1" id="KW-0812">Transmembrane</keyword>
<keyword evidence="1" id="KW-0472">Membrane</keyword>
<keyword evidence="1" id="KW-1133">Transmembrane helix</keyword>
<evidence type="ECO:0000313" key="2">
    <source>
        <dbReference type="EMBL" id="TQE13865.1"/>
    </source>
</evidence>
<organism evidence="2 3">
    <name type="scientific">Malus baccata</name>
    <name type="common">Siberian crab apple</name>
    <name type="synonym">Pyrus baccata</name>
    <dbReference type="NCBI Taxonomy" id="106549"/>
    <lineage>
        <taxon>Eukaryota</taxon>
        <taxon>Viridiplantae</taxon>
        <taxon>Streptophyta</taxon>
        <taxon>Embryophyta</taxon>
        <taxon>Tracheophyta</taxon>
        <taxon>Spermatophyta</taxon>
        <taxon>Magnoliopsida</taxon>
        <taxon>eudicotyledons</taxon>
        <taxon>Gunneridae</taxon>
        <taxon>Pentapetalae</taxon>
        <taxon>rosids</taxon>
        <taxon>fabids</taxon>
        <taxon>Rosales</taxon>
        <taxon>Rosaceae</taxon>
        <taxon>Amygdaloideae</taxon>
        <taxon>Maleae</taxon>
        <taxon>Malus</taxon>
    </lineage>
</organism>
<keyword evidence="3" id="KW-1185">Reference proteome</keyword>
<proteinExistence type="predicted"/>
<evidence type="ECO:0008006" key="4">
    <source>
        <dbReference type="Google" id="ProtNLM"/>
    </source>
</evidence>
<dbReference type="Proteomes" id="UP000315295">
    <property type="component" value="Unassembled WGS sequence"/>
</dbReference>
<dbReference type="EMBL" id="VIEB01000008">
    <property type="protein sequence ID" value="TQE13865.1"/>
    <property type="molecule type" value="Genomic_DNA"/>
</dbReference>
<name>A0A540NS94_MALBA</name>
<protein>
    <recommendedName>
        <fullName evidence="4">Transmembrane protein</fullName>
    </recommendedName>
</protein>
<reference evidence="2 3" key="1">
    <citation type="journal article" date="2019" name="G3 (Bethesda)">
        <title>Sequencing of a Wild Apple (Malus baccata) Genome Unravels the Differences Between Cultivated and Wild Apple Species Regarding Disease Resistance and Cold Tolerance.</title>
        <authorList>
            <person name="Chen X."/>
        </authorList>
    </citation>
    <scope>NUCLEOTIDE SEQUENCE [LARGE SCALE GENOMIC DNA]</scope>
    <source>
        <strain evidence="3">cv. Shandingzi</strain>
        <tissue evidence="2">Leaves</tissue>
    </source>
</reference>
<dbReference type="STRING" id="106549.A0A540NS94"/>
<dbReference type="AlphaFoldDB" id="A0A540NS94"/>